<dbReference type="RefSeq" id="WP_275000543.1">
    <property type="nucleotide sequence ID" value="NZ_CP118739.1"/>
</dbReference>
<name>A0ABD7X5X1_PEDPE</name>
<organism evidence="3 4">
    <name type="scientific">Pediococcus pentosaceus</name>
    <dbReference type="NCBI Taxonomy" id="1255"/>
    <lineage>
        <taxon>Bacteria</taxon>
        <taxon>Bacillati</taxon>
        <taxon>Bacillota</taxon>
        <taxon>Bacilli</taxon>
        <taxon>Lactobacillales</taxon>
        <taxon>Lactobacillaceae</taxon>
        <taxon>Pediococcus</taxon>
    </lineage>
</organism>
<feature type="compositionally biased region" description="Acidic residues" evidence="1">
    <location>
        <begin position="823"/>
        <end position="835"/>
    </location>
</feature>
<dbReference type="NCBIfam" id="TIGR01665">
    <property type="entry name" value="put_anti_recept"/>
    <property type="match status" value="1"/>
</dbReference>
<sequence>MSLDTQYLILDKQYKRIGMLDYEGATPYYNDAITVQIADSDNTSTEPVAYDNWNVNNDPNANSKNWNHTGEITVAQGYPDSDKIVAGNHIAYYSKSLDHWYIMTIIQTTEDGSDASGRHVTVAQLENIAITDMNNLIPMKQDATSVTIEDALGYLLKNSGWIVKNQSRSALTIDISFDGQNKAQSYLQQFLAGYNVELDAYVEVNGEGTVTQKVFEIRDALGNDNGAIAYYGKNITGITRNTVFQDVITKLHVKGKDDLTFASINDGKDFIVDDDANQKYNPWYKTSYLEGHIESSDIENPNSLKDWAKKMLRLYNHPRVNYTVDLTADFQAELGDTVRVIDLEMEPELTVESRVIQRTFSKADYTQNKIVLGEFVTITPVTPDYIKDIEDRIRKDIKQLIEDVKNGKKQVTVVLKTPNGVTWDKSTPTKQLIAQVFAEGTNLTSYFSQYAYTWTKTDLSGNHDIEWEESHKDAGNVINLSNGDVGTFTVQVNGDFLKEDAEATISFEHEVVHEFKNAKLPTDFWGKKVGIPQYIMWVPELQQFLISSAYDEDDPGTGQRSNVDDVKFHLFDKDGNLKSSMVAQGAGHGSSFGYKLVNNVPEIWTYSEDNNGKHECVAKIPWQANKVVSQGKGITPLASLPKSENRIARRISLDTKNGDWVVGVTLGGLIEIVAVESVNAGKWEPTYKMHVQDFGFNPIGTGKEGNTTMQSQGLNFPYLVLNSGSPDSNEQASVKIINVVTQSLIDEQENSCTQFDIKWLKEKAFEPETVYLTDEDNKIYLYQSFLARTNEDNTNGSIWLYYPLYKTEVSVRDDSQDDITYTDTEDTPEIGEGEQ</sequence>
<feature type="domain" description="Tail spike" evidence="2">
    <location>
        <begin position="141"/>
        <end position="373"/>
    </location>
</feature>
<evidence type="ECO:0000259" key="2">
    <source>
        <dbReference type="Pfam" id="PF06605"/>
    </source>
</evidence>
<dbReference type="Pfam" id="PF06605">
    <property type="entry name" value="Prophage_tail"/>
    <property type="match status" value="1"/>
</dbReference>
<dbReference type="EMBL" id="CP118739">
    <property type="protein sequence ID" value="WEA56820.1"/>
    <property type="molecule type" value="Genomic_DNA"/>
</dbReference>
<gene>
    <name evidence="3" type="ORF">PWB86_06380</name>
</gene>
<evidence type="ECO:0000313" key="4">
    <source>
        <dbReference type="Proteomes" id="UP001214131"/>
    </source>
</evidence>
<feature type="region of interest" description="Disordered" evidence="1">
    <location>
        <begin position="813"/>
        <end position="835"/>
    </location>
</feature>
<dbReference type="AlphaFoldDB" id="A0ABD7X5X1"/>
<proteinExistence type="predicted"/>
<dbReference type="InterPro" id="IPR007119">
    <property type="entry name" value="Phage_tail_spike_N"/>
</dbReference>
<evidence type="ECO:0000256" key="1">
    <source>
        <dbReference type="SAM" id="MobiDB-lite"/>
    </source>
</evidence>
<reference evidence="3 4" key="1">
    <citation type="submission" date="2023-02" db="EMBL/GenBank/DDBJ databases">
        <title>Comparative genomics and fermentation flavor characterization of five lactic acid bacteria reveal flavor biosynthesis metabolic pathways in fermented muskmelon puree.</title>
        <authorList>
            <person name="Yuan L."/>
            <person name="Li M."/>
            <person name="Xu X."/>
            <person name="Lao F."/>
            <person name="Wu J."/>
        </authorList>
    </citation>
    <scope>NUCLEOTIDE SEQUENCE [LARGE SCALE GENOMIC DNA]</scope>
    <source>
        <strain evidence="3 4">Ca-4</strain>
    </source>
</reference>
<evidence type="ECO:0000313" key="3">
    <source>
        <dbReference type="EMBL" id="WEA56820.1"/>
    </source>
</evidence>
<dbReference type="Proteomes" id="UP001214131">
    <property type="component" value="Chromosome"/>
</dbReference>
<protein>
    <recommendedName>
        <fullName evidence="2">Tail spike domain-containing protein</fullName>
    </recommendedName>
</protein>
<dbReference type="InterPro" id="IPR010572">
    <property type="entry name" value="Tail_dom"/>
</dbReference>
<accession>A0ABD7X5X1</accession>